<keyword evidence="4" id="KW-0271">Exosome</keyword>
<dbReference type="GO" id="GO:0006364">
    <property type="term" value="P:rRNA processing"/>
    <property type="evidence" value="ECO:0007669"/>
    <property type="project" value="UniProtKB-KW"/>
</dbReference>
<keyword evidence="3" id="KW-0698">rRNA processing</keyword>
<dbReference type="InterPro" id="IPR050080">
    <property type="entry name" value="RNase_PH"/>
</dbReference>
<dbReference type="InterPro" id="IPR036345">
    <property type="entry name" value="ExoRNase_PH_dom2_sf"/>
</dbReference>
<dbReference type="PANTHER" id="PTHR11953:SF1">
    <property type="entry name" value="EXOSOME COMPLEX COMPONENT RRP46"/>
    <property type="match status" value="1"/>
</dbReference>
<sequence>MGSLSEPTADLSILPKADGSATYSYGGYTVTTAVNGPVEVQRRDENPFEAVVDVTVRPAAGIGATAERQLESILQAAIRQLIPVRDFPRTLIQVTLQVMETPADVYSNAKIVQAQLDLSIIPALLHAAVLGLLTGAVPLKGIATAVTLAMAEGEDGQRIVVSPTIKQAQDAKSVHTLGFTSRDELLLSESRGSFTLEEWQEILDIGQRVCCQHQQAGLETDVDMGEAGAAETAASVSIRDFIRSAMETKTAGDLHWK</sequence>
<evidence type="ECO:0000256" key="2">
    <source>
        <dbReference type="ARBA" id="ARBA00006678"/>
    </source>
</evidence>
<dbReference type="InterPro" id="IPR001247">
    <property type="entry name" value="ExoRNase_PH_dom1"/>
</dbReference>
<dbReference type="Gene3D" id="3.30.230.70">
    <property type="entry name" value="GHMP Kinase, N-terminal domain"/>
    <property type="match status" value="1"/>
</dbReference>
<dbReference type="InterPro" id="IPR027408">
    <property type="entry name" value="PNPase/RNase_PH_dom_sf"/>
</dbReference>
<comment type="subcellular location">
    <subcellularLocation>
        <location evidence="1">Nucleus</location>
    </subcellularLocation>
</comment>
<dbReference type="SUPFAM" id="SSF55666">
    <property type="entry name" value="Ribonuclease PH domain 2-like"/>
    <property type="match status" value="1"/>
</dbReference>
<dbReference type="GO" id="GO:0071051">
    <property type="term" value="P:poly(A)-dependent snoRNA 3'-end processing"/>
    <property type="evidence" value="ECO:0007669"/>
    <property type="project" value="TreeGrafter"/>
</dbReference>
<dbReference type="EMBL" id="JAGPNK010000006">
    <property type="protein sequence ID" value="KAH7319956.1"/>
    <property type="molecule type" value="Genomic_DNA"/>
</dbReference>
<evidence type="ECO:0000256" key="4">
    <source>
        <dbReference type="ARBA" id="ARBA00022835"/>
    </source>
</evidence>
<dbReference type="GO" id="GO:0016075">
    <property type="term" value="P:rRNA catabolic process"/>
    <property type="evidence" value="ECO:0007669"/>
    <property type="project" value="TreeGrafter"/>
</dbReference>
<feature type="domain" description="Exoribonuclease phosphorolytic" evidence="6">
    <location>
        <begin position="11"/>
        <end position="135"/>
    </location>
</feature>
<organism evidence="7 8">
    <name type="scientific">Stachybotrys elegans</name>
    <dbReference type="NCBI Taxonomy" id="80388"/>
    <lineage>
        <taxon>Eukaryota</taxon>
        <taxon>Fungi</taxon>
        <taxon>Dikarya</taxon>
        <taxon>Ascomycota</taxon>
        <taxon>Pezizomycotina</taxon>
        <taxon>Sordariomycetes</taxon>
        <taxon>Hypocreomycetidae</taxon>
        <taxon>Hypocreales</taxon>
        <taxon>Stachybotryaceae</taxon>
        <taxon>Stachybotrys</taxon>
    </lineage>
</organism>
<evidence type="ECO:0000259" key="6">
    <source>
        <dbReference type="Pfam" id="PF01138"/>
    </source>
</evidence>
<comment type="similarity">
    <text evidence="2">Belongs to the RNase PH family.</text>
</comment>
<gene>
    <name evidence="7" type="ORF">B0I35DRAFT_224285</name>
</gene>
<keyword evidence="8" id="KW-1185">Reference proteome</keyword>
<dbReference type="CDD" id="cd11372">
    <property type="entry name" value="RNase_PH_RRP46"/>
    <property type="match status" value="1"/>
</dbReference>
<dbReference type="Pfam" id="PF01138">
    <property type="entry name" value="RNase_PH"/>
    <property type="match status" value="1"/>
</dbReference>
<dbReference type="AlphaFoldDB" id="A0A8K0WRW4"/>
<accession>A0A8K0WRW4</accession>
<evidence type="ECO:0000256" key="1">
    <source>
        <dbReference type="ARBA" id="ARBA00004123"/>
    </source>
</evidence>
<dbReference type="GO" id="GO:0003723">
    <property type="term" value="F:RNA binding"/>
    <property type="evidence" value="ECO:0007669"/>
    <property type="project" value="TreeGrafter"/>
</dbReference>
<evidence type="ECO:0000313" key="8">
    <source>
        <dbReference type="Proteomes" id="UP000813444"/>
    </source>
</evidence>
<evidence type="ECO:0000313" key="7">
    <source>
        <dbReference type="EMBL" id="KAH7319956.1"/>
    </source>
</evidence>
<protein>
    <recommendedName>
        <fullName evidence="6">Exoribonuclease phosphorolytic domain-containing protein</fullName>
    </recommendedName>
</protein>
<dbReference type="GO" id="GO:0000176">
    <property type="term" value="C:nuclear exosome (RNase complex)"/>
    <property type="evidence" value="ECO:0007669"/>
    <property type="project" value="UniProtKB-ARBA"/>
</dbReference>
<dbReference type="GO" id="GO:0005730">
    <property type="term" value="C:nucleolus"/>
    <property type="evidence" value="ECO:0007669"/>
    <property type="project" value="TreeGrafter"/>
</dbReference>
<dbReference type="InterPro" id="IPR020568">
    <property type="entry name" value="Ribosomal_Su5_D2-typ_SF"/>
</dbReference>
<keyword evidence="5" id="KW-0539">Nucleus</keyword>
<dbReference type="GO" id="GO:0034475">
    <property type="term" value="P:U4 snRNA 3'-end processing"/>
    <property type="evidence" value="ECO:0007669"/>
    <property type="project" value="TreeGrafter"/>
</dbReference>
<name>A0A8K0WRW4_9HYPO</name>
<evidence type="ECO:0000256" key="5">
    <source>
        <dbReference type="ARBA" id="ARBA00023242"/>
    </source>
</evidence>
<dbReference type="GO" id="GO:0071028">
    <property type="term" value="P:nuclear mRNA surveillance"/>
    <property type="evidence" value="ECO:0007669"/>
    <property type="project" value="TreeGrafter"/>
</dbReference>
<dbReference type="Proteomes" id="UP000813444">
    <property type="component" value="Unassembled WGS sequence"/>
</dbReference>
<dbReference type="GO" id="GO:0000177">
    <property type="term" value="C:cytoplasmic exosome (RNase complex)"/>
    <property type="evidence" value="ECO:0007669"/>
    <property type="project" value="TreeGrafter"/>
</dbReference>
<reference evidence="7" key="1">
    <citation type="journal article" date="2021" name="Nat. Commun.">
        <title>Genetic determinants of endophytism in the Arabidopsis root mycobiome.</title>
        <authorList>
            <person name="Mesny F."/>
            <person name="Miyauchi S."/>
            <person name="Thiergart T."/>
            <person name="Pickel B."/>
            <person name="Atanasova L."/>
            <person name="Karlsson M."/>
            <person name="Huettel B."/>
            <person name="Barry K.W."/>
            <person name="Haridas S."/>
            <person name="Chen C."/>
            <person name="Bauer D."/>
            <person name="Andreopoulos W."/>
            <person name="Pangilinan J."/>
            <person name="LaButti K."/>
            <person name="Riley R."/>
            <person name="Lipzen A."/>
            <person name="Clum A."/>
            <person name="Drula E."/>
            <person name="Henrissat B."/>
            <person name="Kohler A."/>
            <person name="Grigoriev I.V."/>
            <person name="Martin F.M."/>
            <person name="Hacquard S."/>
        </authorList>
    </citation>
    <scope>NUCLEOTIDE SEQUENCE</scope>
    <source>
        <strain evidence="7">MPI-CAGE-CH-0235</strain>
    </source>
</reference>
<evidence type="ECO:0000256" key="3">
    <source>
        <dbReference type="ARBA" id="ARBA00022552"/>
    </source>
</evidence>
<dbReference type="PANTHER" id="PTHR11953">
    <property type="entry name" value="EXOSOME COMPLEX COMPONENT"/>
    <property type="match status" value="1"/>
</dbReference>
<dbReference type="OrthoDB" id="27298at2759"/>
<comment type="caution">
    <text evidence="7">The sequence shown here is derived from an EMBL/GenBank/DDBJ whole genome shotgun (WGS) entry which is preliminary data.</text>
</comment>
<proteinExistence type="inferred from homology"/>
<dbReference type="SUPFAM" id="SSF54211">
    <property type="entry name" value="Ribosomal protein S5 domain 2-like"/>
    <property type="match status" value="1"/>
</dbReference>